<evidence type="ECO:0000256" key="4">
    <source>
        <dbReference type="ARBA" id="ARBA00022801"/>
    </source>
</evidence>
<dbReference type="GO" id="GO:0003906">
    <property type="term" value="F:DNA-(apurinic or apyrimidinic site) endonuclease activity"/>
    <property type="evidence" value="ECO:0007669"/>
    <property type="project" value="TreeGrafter"/>
</dbReference>
<evidence type="ECO:0000259" key="6">
    <source>
        <dbReference type="Pfam" id="PF03372"/>
    </source>
</evidence>
<evidence type="ECO:0000313" key="8">
    <source>
        <dbReference type="Proteomes" id="UP000242715"/>
    </source>
</evidence>
<protein>
    <recommendedName>
        <fullName evidence="6">Endonuclease/exonuclease/phosphatase domain-containing protein</fullName>
    </recommendedName>
</protein>
<dbReference type="PANTHER" id="PTHR22748">
    <property type="entry name" value="AP ENDONUCLEASE"/>
    <property type="match status" value="1"/>
</dbReference>
<evidence type="ECO:0000256" key="2">
    <source>
        <dbReference type="ARBA" id="ARBA00007092"/>
    </source>
</evidence>
<dbReference type="Gene3D" id="3.60.10.10">
    <property type="entry name" value="Endonuclease/exonuclease/phosphatase"/>
    <property type="match status" value="1"/>
</dbReference>
<sequence length="138" mass="15847">MKLISYNIRGMGGKDKKVDIRNLISHNSPEFVCIQETKLEKIDRTICSFLWGSDKFDFEFKESDGRSGGLLVLWDLKSFKLISSVCLKHAQIINKIWLKDNVHVVFVNVCASCDLRNKVECWNEILGDLNAYKDGTIF</sequence>
<dbReference type="GO" id="GO:0008081">
    <property type="term" value="F:phosphoric diester hydrolase activity"/>
    <property type="evidence" value="ECO:0007669"/>
    <property type="project" value="TreeGrafter"/>
</dbReference>
<keyword evidence="4" id="KW-0378">Hydrolase</keyword>
<dbReference type="InterPro" id="IPR036691">
    <property type="entry name" value="Endo/exonu/phosph_ase_sf"/>
</dbReference>
<name>A0A2Z6NY77_TRISU</name>
<dbReference type="GO" id="GO:0008311">
    <property type="term" value="F:double-stranded DNA 3'-5' DNA exonuclease activity"/>
    <property type="evidence" value="ECO:0007669"/>
    <property type="project" value="TreeGrafter"/>
</dbReference>
<proteinExistence type="inferred from homology"/>
<dbReference type="GO" id="GO:0005634">
    <property type="term" value="C:nucleus"/>
    <property type="evidence" value="ECO:0007669"/>
    <property type="project" value="TreeGrafter"/>
</dbReference>
<dbReference type="Proteomes" id="UP000242715">
    <property type="component" value="Unassembled WGS sequence"/>
</dbReference>
<feature type="domain" description="Endonuclease/exonuclease/phosphatase" evidence="6">
    <location>
        <begin position="4"/>
        <end position="110"/>
    </location>
</feature>
<evidence type="ECO:0000256" key="1">
    <source>
        <dbReference type="ARBA" id="ARBA00001946"/>
    </source>
</evidence>
<dbReference type="GO" id="GO:0046872">
    <property type="term" value="F:metal ion binding"/>
    <property type="evidence" value="ECO:0007669"/>
    <property type="project" value="UniProtKB-KW"/>
</dbReference>
<comment type="cofactor">
    <cofactor evidence="1">
        <name>Mg(2+)</name>
        <dbReference type="ChEBI" id="CHEBI:18420"/>
    </cofactor>
</comment>
<dbReference type="InterPro" id="IPR005135">
    <property type="entry name" value="Endo/exonuclease/phosphatase"/>
</dbReference>
<reference evidence="8" key="1">
    <citation type="journal article" date="2017" name="Front. Plant Sci.">
        <title>Climate Clever Clovers: New Paradigm to Reduce the Environmental Footprint of Ruminants by Breeding Low Methanogenic Forages Utilizing Haplotype Variation.</title>
        <authorList>
            <person name="Kaur P."/>
            <person name="Appels R."/>
            <person name="Bayer P.E."/>
            <person name="Keeble-Gagnere G."/>
            <person name="Wang J."/>
            <person name="Hirakawa H."/>
            <person name="Shirasawa K."/>
            <person name="Vercoe P."/>
            <person name="Stefanova K."/>
            <person name="Durmic Z."/>
            <person name="Nichols P."/>
            <person name="Revell C."/>
            <person name="Isobe S.N."/>
            <person name="Edwards D."/>
            <person name="Erskine W."/>
        </authorList>
    </citation>
    <scope>NUCLEOTIDE SEQUENCE [LARGE SCALE GENOMIC DNA]</scope>
    <source>
        <strain evidence="8">cv. Daliak</strain>
    </source>
</reference>
<keyword evidence="8" id="KW-1185">Reference proteome</keyword>
<comment type="similarity">
    <text evidence="2">Belongs to the DNA repair enzymes AP/ExoA family.</text>
</comment>
<organism evidence="7 8">
    <name type="scientific">Trifolium subterraneum</name>
    <name type="common">Subterranean clover</name>
    <dbReference type="NCBI Taxonomy" id="3900"/>
    <lineage>
        <taxon>Eukaryota</taxon>
        <taxon>Viridiplantae</taxon>
        <taxon>Streptophyta</taxon>
        <taxon>Embryophyta</taxon>
        <taxon>Tracheophyta</taxon>
        <taxon>Spermatophyta</taxon>
        <taxon>Magnoliopsida</taxon>
        <taxon>eudicotyledons</taxon>
        <taxon>Gunneridae</taxon>
        <taxon>Pentapetalae</taxon>
        <taxon>rosids</taxon>
        <taxon>fabids</taxon>
        <taxon>Fabales</taxon>
        <taxon>Fabaceae</taxon>
        <taxon>Papilionoideae</taxon>
        <taxon>50 kb inversion clade</taxon>
        <taxon>NPAAA clade</taxon>
        <taxon>Hologalegina</taxon>
        <taxon>IRL clade</taxon>
        <taxon>Trifolieae</taxon>
        <taxon>Trifolium</taxon>
    </lineage>
</organism>
<evidence type="ECO:0000256" key="5">
    <source>
        <dbReference type="ARBA" id="ARBA00022842"/>
    </source>
</evidence>
<dbReference type="EMBL" id="DF973857">
    <property type="protein sequence ID" value="GAU41302.1"/>
    <property type="molecule type" value="Genomic_DNA"/>
</dbReference>
<gene>
    <name evidence="7" type="ORF">TSUD_325160</name>
</gene>
<dbReference type="SUPFAM" id="SSF56219">
    <property type="entry name" value="DNase I-like"/>
    <property type="match status" value="1"/>
</dbReference>
<evidence type="ECO:0000313" key="7">
    <source>
        <dbReference type="EMBL" id="GAU41302.1"/>
    </source>
</evidence>
<accession>A0A2Z6NY77</accession>
<keyword evidence="3" id="KW-0479">Metal-binding</keyword>
<dbReference type="AlphaFoldDB" id="A0A2Z6NY77"/>
<dbReference type="InterPro" id="IPR004808">
    <property type="entry name" value="AP_endonuc_1"/>
</dbReference>
<dbReference type="OrthoDB" id="1432456at2759"/>
<evidence type="ECO:0000256" key="3">
    <source>
        <dbReference type="ARBA" id="ARBA00022723"/>
    </source>
</evidence>
<keyword evidence="5" id="KW-0460">Magnesium</keyword>
<dbReference type="Pfam" id="PF03372">
    <property type="entry name" value="Exo_endo_phos"/>
    <property type="match status" value="1"/>
</dbReference>
<dbReference type="PANTHER" id="PTHR22748:SF11">
    <property type="entry name" value="OS07G0184032 PROTEIN"/>
    <property type="match status" value="1"/>
</dbReference>
<dbReference type="GO" id="GO:0006284">
    <property type="term" value="P:base-excision repair"/>
    <property type="evidence" value="ECO:0007669"/>
    <property type="project" value="TreeGrafter"/>
</dbReference>